<dbReference type="EMBL" id="JAXOJX010000027">
    <property type="protein sequence ID" value="MDZ5458229.1"/>
    <property type="molecule type" value="Genomic_DNA"/>
</dbReference>
<gene>
    <name evidence="1" type="ORF">SM757_16765</name>
</gene>
<reference evidence="1 2" key="1">
    <citation type="submission" date="2023-11" db="EMBL/GenBank/DDBJ databases">
        <title>Draft genome of Azohydromonas lata strain H1 (DSM1123), a polyhydroxyalkanoate producer.</title>
        <authorList>
            <person name="Traversa D."/>
            <person name="D'Addabbo P."/>
            <person name="Pazzani C."/>
            <person name="Manzari C."/>
            <person name="Chiara M."/>
            <person name="Scrascia M."/>
        </authorList>
    </citation>
    <scope>NUCLEOTIDE SEQUENCE [LARGE SCALE GENOMIC DNA]</scope>
    <source>
        <strain evidence="1 2">H1</strain>
    </source>
</reference>
<proteinExistence type="predicted"/>
<evidence type="ECO:0000313" key="1">
    <source>
        <dbReference type="EMBL" id="MDZ5458229.1"/>
    </source>
</evidence>
<comment type="caution">
    <text evidence="1">The sequence shown here is derived from an EMBL/GenBank/DDBJ whole genome shotgun (WGS) entry which is preliminary data.</text>
</comment>
<dbReference type="RefSeq" id="WP_322466370.1">
    <property type="nucleotide sequence ID" value="NZ_JAXOJX010000027.1"/>
</dbReference>
<accession>A0ABU5IHH1</accession>
<protein>
    <submittedName>
        <fullName evidence="1">Formylmethanofuran dehydrogenase</fullName>
    </submittedName>
</protein>
<sequence>MDQAVPDAGTPPADAPPWTCPFCSLLCDGFGVLPQADNSLQLTGSDCPRARRGLSGFAAQPGSTPAPLVNGAQATLAQAVSAAAQLLRRSRLPLFGGLATDVAGARALYRLAERSGAVTDHLHGSALFNATRALQDRGGFTATLAEVRNRADLLICLTRPSDNFPEFFRRCGVGDTSLVAQRRLVYLGLEPDAPSQSGVAVDALPLQGGDLFTTLSVLQALCASRPLPQADPALKALAEALAAAQYAVLVWEPARLGEHGALAAEAVHQIVNALNHATRAASLPLGGNEGGGTVQQVFSWLSGLPTRTHASALGLEHDPLRHDARRLLADKAVDALLWVNAFHPEPPPAAGVPLVLLAHPDTPPPAGGEPSVFIPVATPGLGRSGHLFRTDGTVLMPLRALRPDGLPGVDQVVAALVAELEKAQNA</sequence>
<evidence type="ECO:0000313" key="2">
    <source>
        <dbReference type="Proteomes" id="UP001293718"/>
    </source>
</evidence>
<dbReference type="Proteomes" id="UP001293718">
    <property type="component" value="Unassembled WGS sequence"/>
</dbReference>
<organism evidence="1 2">
    <name type="scientific">Azohydromonas lata</name>
    <dbReference type="NCBI Taxonomy" id="45677"/>
    <lineage>
        <taxon>Bacteria</taxon>
        <taxon>Pseudomonadati</taxon>
        <taxon>Pseudomonadota</taxon>
        <taxon>Betaproteobacteria</taxon>
        <taxon>Burkholderiales</taxon>
        <taxon>Sphaerotilaceae</taxon>
        <taxon>Azohydromonas</taxon>
    </lineage>
</organism>
<keyword evidence="2" id="KW-1185">Reference proteome</keyword>
<name>A0ABU5IHH1_9BURK</name>